<dbReference type="InterPro" id="IPR036412">
    <property type="entry name" value="HAD-like_sf"/>
</dbReference>
<accession>A0A2X4UI26</accession>
<dbReference type="PANTHER" id="PTHR43611:SF3">
    <property type="entry name" value="FLAVIN MONONUCLEOTIDE HYDROLASE 1, CHLOROPLATIC"/>
    <property type="match status" value="1"/>
</dbReference>
<dbReference type="GO" id="GO:0016787">
    <property type="term" value="F:hydrolase activity"/>
    <property type="evidence" value="ECO:0007669"/>
    <property type="project" value="UniProtKB-KW"/>
</dbReference>
<keyword evidence="1" id="KW-0378">Hydrolase</keyword>
<dbReference type="EC" id="3.1.3.-" evidence="1"/>
<protein>
    <submittedName>
        <fullName evidence="1">Hydrolase</fullName>
        <ecNumber evidence="1">3.1.3.-</ecNumber>
    </submittedName>
</protein>
<keyword evidence="2" id="KW-1185">Reference proteome</keyword>
<reference evidence="1 2" key="1">
    <citation type="submission" date="2018-06" db="EMBL/GenBank/DDBJ databases">
        <authorList>
            <consortium name="Pathogen Informatics"/>
            <person name="Doyle S."/>
        </authorList>
    </citation>
    <scope>NUCLEOTIDE SEQUENCE [LARGE SCALE GENOMIC DNA]</scope>
    <source>
        <strain evidence="1 2">NCTC10994</strain>
    </source>
</reference>
<dbReference type="InterPro" id="IPR023214">
    <property type="entry name" value="HAD_sf"/>
</dbReference>
<sequence>MLRGLVLDFGGVLAGPDTDPEALAALVAGLRRRGVRTAILSNDPGGPHGQWLRDLAGTLVDEVVLSGDVGVAKPDAASFRLVAERLGLDPAECVFVDDLTGNVRGAVAAGMVGVHHDGPDTVLAELDVLFGTAGRSRSRGGEGDYPP</sequence>
<dbReference type="AlphaFoldDB" id="A0A2X4UI26"/>
<dbReference type="KEGG" id="rcr:NCTC10994_03928"/>
<dbReference type="STRING" id="1219011.GCA_001895045_01480"/>
<proteinExistence type="predicted"/>
<gene>
    <name evidence="1" type="primary">yihX</name>
    <name evidence="1" type="ORF">NCTC10994_03928</name>
</gene>
<dbReference type="NCBIfam" id="TIGR01509">
    <property type="entry name" value="HAD-SF-IA-v3"/>
    <property type="match status" value="1"/>
</dbReference>
<dbReference type="SUPFAM" id="SSF56784">
    <property type="entry name" value="HAD-like"/>
    <property type="match status" value="1"/>
</dbReference>
<dbReference type="InterPro" id="IPR006439">
    <property type="entry name" value="HAD-SF_hydro_IA"/>
</dbReference>
<dbReference type="Pfam" id="PF00702">
    <property type="entry name" value="Hydrolase"/>
    <property type="match status" value="1"/>
</dbReference>
<dbReference type="PANTHER" id="PTHR43611">
    <property type="entry name" value="ALPHA-D-GLUCOSE 1-PHOSPHATE PHOSPHATASE"/>
    <property type="match status" value="1"/>
</dbReference>
<dbReference type="Proteomes" id="UP000249091">
    <property type="component" value="Chromosome 1"/>
</dbReference>
<dbReference type="EMBL" id="LS483468">
    <property type="protein sequence ID" value="SQI38381.1"/>
    <property type="molecule type" value="Genomic_DNA"/>
</dbReference>
<evidence type="ECO:0000313" key="2">
    <source>
        <dbReference type="Proteomes" id="UP000249091"/>
    </source>
</evidence>
<evidence type="ECO:0000313" key="1">
    <source>
        <dbReference type="EMBL" id="SQI38381.1"/>
    </source>
</evidence>
<dbReference type="Gene3D" id="3.40.50.1000">
    <property type="entry name" value="HAD superfamily/HAD-like"/>
    <property type="match status" value="1"/>
</dbReference>
<organism evidence="1 2">
    <name type="scientific">Rhodococcus coprophilus</name>
    <dbReference type="NCBI Taxonomy" id="38310"/>
    <lineage>
        <taxon>Bacteria</taxon>
        <taxon>Bacillati</taxon>
        <taxon>Actinomycetota</taxon>
        <taxon>Actinomycetes</taxon>
        <taxon>Mycobacteriales</taxon>
        <taxon>Nocardiaceae</taxon>
        <taxon>Rhodococcus</taxon>
    </lineage>
</organism>
<name>A0A2X4UI26_9NOCA</name>